<dbReference type="Gene3D" id="3.30.497.10">
    <property type="entry name" value="Antithrombin, subunit I, domain 2"/>
    <property type="match status" value="1"/>
</dbReference>
<dbReference type="Pfam" id="PF00079">
    <property type="entry name" value="Serpin"/>
    <property type="match status" value="1"/>
</dbReference>
<evidence type="ECO:0000256" key="1">
    <source>
        <dbReference type="ARBA" id="ARBA00008009"/>
    </source>
</evidence>
<dbReference type="Gene3D" id="2.30.39.10">
    <property type="entry name" value="Alpha-1-antitrypsin, domain 1"/>
    <property type="match status" value="1"/>
</dbReference>
<proteinExistence type="inferred from homology"/>
<protein>
    <submittedName>
        <fullName evidence="3">Serpin family protein</fullName>
    </submittedName>
</protein>
<evidence type="ECO:0000259" key="2">
    <source>
        <dbReference type="Pfam" id="PF00079"/>
    </source>
</evidence>
<dbReference type="RefSeq" id="YP_009177042.1">
    <property type="nucleotide sequence ID" value="NC_028238.1"/>
</dbReference>
<name>A0A0M5I212_9POXV</name>
<dbReference type="InterPro" id="IPR036186">
    <property type="entry name" value="Serpin_sf"/>
</dbReference>
<dbReference type="KEGG" id="vg:26122711"/>
<dbReference type="SUPFAM" id="SSF56574">
    <property type="entry name" value="Serpins"/>
    <property type="match status" value="1"/>
</dbReference>
<dbReference type="InterPro" id="IPR042178">
    <property type="entry name" value="Serpin_sf_1"/>
</dbReference>
<feature type="domain" description="Serpin" evidence="2">
    <location>
        <begin position="132"/>
        <end position="345"/>
    </location>
</feature>
<dbReference type="InterPro" id="IPR000215">
    <property type="entry name" value="Serpin_fam"/>
</dbReference>
<evidence type="ECO:0000313" key="3">
    <source>
        <dbReference type="EMBL" id="ALA62395.1"/>
    </source>
</evidence>
<accession>A0A0M5I212</accession>
<dbReference type="GO" id="GO:0004867">
    <property type="term" value="F:serine-type endopeptidase inhibitor activity"/>
    <property type="evidence" value="ECO:0007669"/>
    <property type="project" value="InterPro"/>
</dbReference>
<sequence>MFSATNGISYNRSTNIQLDLAIKIYKCARHLGIENIIIEPCSILSILGIISKITDNLTASKIYDFLELTDCVDIDAYMKSISNINSDVVDYYNKLVIKDSSVDKRTQKVLCERYNTMLVNEYMSPYNISAHNSTGFSIPWNREFATAPEEQIRKRHDAVEIVSMLVDSKRRTHLLRRLDDFKASVVRTSLGNNGYILTTITPDIDDEKLFSNIEDNISTSNILRWIDNTKMKRAQHRFKIPEVTIDAKYDLISILRAAGLDLSLIRFSNLLPETRLYLNKMTQSNTMSISSTKLSIQSTTDSGFRINSFPNIDCCSCSEIATGKPFIFLIQCRKTNNFLYFGSIRDSF</sequence>
<organism evidence="3 4">
    <name type="scientific">Turkeypox virus</name>
    <dbReference type="NCBI Taxonomy" id="336486"/>
    <lineage>
        <taxon>Viruses</taxon>
        <taxon>Varidnaviria</taxon>
        <taxon>Bamfordvirae</taxon>
        <taxon>Nucleocytoviricota</taxon>
        <taxon>Pokkesviricetes</taxon>
        <taxon>Chitovirales</taxon>
        <taxon>Poxviridae</taxon>
        <taxon>Chordopoxvirinae</taxon>
        <taxon>Avipoxvirus</taxon>
        <taxon>Avipoxvirus turkeypox</taxon>
    </lineage>
</organism>
<dbReference type="InterPro" id="IPR042185">
    <property type="entry name" value="Serpin_sf_2"/>
</dbReference>
<dbReference type="Proteomes" id="UP000142477">
    <property type="component" value="Segment"/>
</dbReference>
<dbReference type="InterPro" id="IPR023796">
    <property type="entry name" value="Serpin_dom"/>
</dbReference>
<reference evidence="3 4" key="1">
    <citation type="journal article" date="2015" name="Infect. Genet. Evol.">
        <title>Unique genomic organization of a novel Avipoxvirus detected in turkey (Meleagris gallopavo).</title>
        <authorList>
            <person name="Banyai K."/>
            <person name="Palya V."/>
            <person name="Denes B."/>
            <person name="Glavits R."/>
            <person name="Ivanics E."/>
            <person name="Horvath B."/>
            <person name="Farkas S.L."/>
            <person name="Marton S."/>
            <person name="Balint A."/>
            <person name="Gyuranecz M."/>
            <person name="Erdelyi K."/>
            <person name="Dan A."/>
        </authorList>
    </citation>
    <scope>NUCLEOTIDE SEQUENCE [LARGE SCALE GENOMIC DNA]</scope>
    <source>
        <strain evidence="3 4">TKPV-HU1124/2011</strain>
    </source>
</reference>
<dbReference type="PANTHER" id="PTHR11461:SF211">
    <property type="entry name" value="GH10112P-RELATED"/>
    <property type="match status" value="1"/>
</dbReference>
<dbReference type="OrthoDB" id="15416at10239"/>
<dbReference type="GO" id="GO:0005615">
    <property type="term" value="C:extracellular space"/>
    <property type="evidence" value="ECO:0007669"/>
    <property type="project" value="InterPro"/>
</dbReference>
<dbReference type="PANTHER" id="PTHR11461">
    <property type="entry name" value="SERINE PROTEASE INHIBITOR, SERPIN"/>
    <property type="match status" value="1"/>
</dbReference>
<keyword evidence="4" id="KW-1185">Reference proteome</keyword>
<evidence type="ECO:0000313" key="4">
    <source>
        <dbReference type="Proteomes" id="UP000142477"/>
    </source>
</evidence>
<dbReference type="GeneID" id="26122711"/>
<comment type="similarity">
    <text evidence="1">Belongs to the serpin family. Poxviruses subfamily.</text>
</comment>
<dbReference type="EMBL" id="KP728110">
    <property type="protein sequence ID" value="ALA62395.1"/>
    <property type="molecule type" value="Genomic_DNA"/>
</dbReference>